<sequence>MRKVILSIIIGILMFVVGLYGLHLEIVSPKEGEEFTTQIPVELKIDAEPGEVKKLRFYINNKLVLETEEIRERYILDISPLDYSGEVQLSIIAQAQREMMRVEADILIKNPVWLKTFGGAENDWANAVLQTQDGGYLIVGATNSFGAGREDVYILKLDKNGNKQWEKTFGGESDDWANEILQTQDGGYLIVGGTESFGAGRSDVYVLKLDKKVKKQWERTFGGESDDEANAVIQTEDGGFLIVGATGSFEECRYDVYVLKIDKNGNKQWEKTFAGGRLDDSANSILQTEDEGYVIVGASGGNVYVLKIDKNGNEQWEKKFGGGRDEATAVLRTHDEGYLIVGKTYSFGAGRSDVYIIFLDKDGNVKRMK</sequence>
<dbReference type="Gene3D" id="2.130.10.10">
    <property type="entry name" value="YVTN repeat-like/Quinoprotein amine dehydrogenase"/>
    <property type="match status" value="1"/>
</dbReference>
<comment type="caution">
    <text evidence="1">The sequence shown here is derived from an EMBL/GenBank/DDBJ whole genome shotgun (WGS) entry which is preliminary data.</text>
</comment>
<gene>
    <name evidence="1" type="ORF">ENT78_01710</name>
</gene>
<reference evidence="1" key="1">
    <citation type="journal article" date="2020" name="mSystems">
        <title>Genome- and Community-Level Interaction Insights into Carbon Utilization and Element Cycling Functions of Hydrothermarchaeota in Hydrothermal Sediment.</title>
        <authorList>
            <person name="Zhou Z."/>
            <person name="Liu Y."/>
            <person name="Xu W."/>
            <person name="Pan J."/>
            <person name="Luo Z.H."/>
            <person name="Li M."/>
        </authorList>
    </citation>
    <scope>NUCLEOTIDE SEQUENCE [LARGE SCALE GENOMIC DNA]</scope>
    <source>
        <strain evidence="1">SpSt-61</strain>
    </source>
</reference>
<dbReference type="InterPro" id="IPR015943">
    <property type="entry name" value="WD40/YVTN_repeat-like_dom_sf"/>
</dbReference>
<dbReference type="AlphaFoldDB" id="A0A7V4KBP9"/>
<dbReference type="InterPro" id="IPR011047">
    <property type="entry name" value="Quinoprotein_ADH-like_sf"/>
</dbReference>
<dbReference type="EMBL" id="DSZZ01000084">
    <property type="protein sequence ID" value="HGU52241.1"/>
    <property type="molecule type" value="Genomic_DNA"/>
</dbReference>
<dbReference type="PANTHER" id="PTHR42754">
    <property type="entry name" value="ENDOGLUCANASE"/>
    <property type="match status" value="1"/>
</dbReference>
<proteinExistence type="predicted"/>
<name>A0A7V4KBP9_FERPE</name>
<dbReference type="SUPFAM" id="SSF50998">
    <property type="entry name" value="Quinoprotein alcohol dehydrogenase-like"/>
    <property type="match status" value="1"/>
</dbReference>
<dbReference type="PANTHER" id="PTHR42754:SF1">
    <property type="entry name" value="LIPOPROTEIN"/>
    <property type="match status" value="1"/>
</dbReference>
<organism evidence="1">
    <name type="scientific">Fervidobacterium pennivorans</name>
    <dbReference type="NCBI Taxonomy" id="93466"/>
    <lineage>
        <taxon>Bacteria</taxon>
        <taxon>Thermotogati</taxon>
        <taxon>Thermotogota</taxon>
        <taxon>Thermotogae</taxon>
        <taxon>Thermotogales</taxon>
        <taxon>Fervidobacteriaceae</taxon>
        <taxon>Fervidobacterium</taxon>
    </lineage>
</organism>
<protein>
    <submittedName>
        <fullName evidence="1">Uncharacterized protein</fullName>
    </submittedName>
</protein>
<accession>A0A7V4KBP9</accession>
<evidence type="ECO:0000313" key="1">
    <source>
        <dbReference type="EMBL" id="HGU52241.1"/>
    </source>
</evidence>